<dbReference type="EMBL" id="DXDD01000023">
    <property type="protein sequence ID" value="HIY59431.1"/>
    <property type="molecule type" value="Genomic_DNA"/>
</dbReference>
<dbReference type="PANTHER" id="PTHR24221">
    <property type="entry name" value="ATP-BINDING CASSETTE SUB-FAMILY B"/>
    <property type="match status" value="1"/>
</dbReference>
<name>A0A9D1YMK1_9FIRM</name>
<evidence type="ECO:0000259" key="10">
    <source>
        <dbReference type="PROSITE" id="PS50929"/>
    </source>
</evidence>
<feature type="transmembrane region" description="Helical" evidence="8">
    <location>
        <begin position="24"/>
        <end position="50"/>
    </location>
</feature>
<keyword evidence="2 8" id="KW-0812">Transmembrane</keyword>
<evidence type="ECO:0000256" key="1">
    <source>
        <dbReference type="ARBA" id="ARBA00004651"/>
    </source>
</evidence>
<organism evidence="11 12">
    <name type="scientific">Candidatus Eisenbergiella pullistercoris</name>
    <dbReference type="NCBI Taxonomy" id="2838555"/>
    <lineage>
        <taxon>Bacteria</taxon>
        <taxon>Bacillati</taxon>
        <taxon>Bacillota</taxon>
        <taxon>Clostridia</taxon>
        <taxon>Lachnospirales</taxon>
        <taxon>Lachnospiraceae</taxon>
        <taxon>Eisenbergiella</taxon>
    </lineage>
</organism>
<keyword evidence="5 8" id="KW-1133">Transmembrane helix</keyword>
<dbReference type="InterPro" id="IPR027417">
    <property type="entry name" value="P-loop_NTPase"/>
</dbReference>
<dbReference type="AlphaFoldDB" id="A0A9D1YMK1"/>
<feature type="transmembrane region" description="Helical" evidence="8">
    <location>
        <begin position="152"/>
        <end position="178"/>
    </location>
</feature>
<dbReference type="PROSITE" id="PS50893">
    <property type="entry name" value="ABC_TRANSPORTER_2"/>
    <property type="match status" value="1"/>
</dbReference>
<dbReference type="InterPro" id="IPR003593">
    <property type="entry name" value="AAA+_ATPase"/>
</dbReference>
<evidence type="ECO:0000256" key="2">
    <source>
        <dbReference type="ARBA" id="ARBA00022692"/>
    </source>
</evidence>
<evidence type="ECO:0000256" key="5">
    <source>
        <dbReference type="ARBA" id="ARBA00022989"/>
    </source>
</evidence>
<evidence type="ECO:0000256" key="6">
    <source>
        <dbReference type="ARBA" id="ARBA00023136"/>
    </source>
</evidence>
<dbReference type="GO" id="GO:0140359">
    <property type="term" value="F:ABC-type transporter activity"/>
    <property type="evidence" value="ECO:0007669"/>
    <property type="project" value="InterPro"/>
</dbReference>
<keyword evidence="3" id="KW-0547">Nucleotide-binding</keyword>
<dbReference type="SUPFAM" id="SSF52540">
    <property type="entry name" value="P-loop containing nucleoside triphosphate hydrolases"/>
    <property type="match status" value="1"/>
</dbReference>
<keyword evidence="4 11" id="KW-0067">ATP-binding</keyword>
<dbReference type="GO" id="GO:0005886">
    <property type="term" value="C:plasma membrane"/>
    <property type="evidence" value="ECO:0007669"/>
    <property type="project" value="UniProtKB-SubCell"/>
</dbReference>
<dbReference type="InterPro" id="IPR039421">
    <property type="entry name" value="Type_1_exporter"/>
</dbReference>
<feature type="domain" description="ABC transmembrane type-1" evidence="10">
    <location>
        <begin position="34"/>
        <end position="310"/>
    </location>
</feature>
<feature type="region of interest" description="Disordered" evidence="7">
    <location>
        <begin position="326"/>
        <end position="345"/>
    </location>
</feature>
<reference evidence="11" key="2">
    <citation type="submission" date="2021-04" db="EMBL/GenBank/DDBJ databases">
        <authorList>
            <person name="Gilroy R."/>
        </authorList>
    </citation>
    <scope>NUCLEOTIDE SEQUENCE</scope>
    <source>
        <strain evidence="11">ChiSxjej3B15-24422</strain>
    </source>
</reference>
<dbReference type="Gene3D" id="1.20.1560.10">
    <property type="entry name" value="ABC transporter type 1, transmembrane domain"/>
    <property type="match status" value="1"/>
</dbReference>
<dbReference type="Pfam" id="PF00005">
    <property type="entry name" value="ABC_tran"/>
    <property type="match status" value="1"/>
</dbReference>
<accession>A0A9D1YMK1</accession>
<dbReference type="GO" id="GO:0016887">
    <property type="term" value="F:ATP hydrolysis activity"/>
    <property type="evidence" value="ECO:0007669"/>
    <property type="project" value="InterPro"/>
</dbReference>
<dbReference type="PROSITE" id="PS50929">
    <property type="entry name" value="ABC_TM1F"/>
    <property type="match status" value="1"/>
</dbReference>
<feature type="transmembrane region" description="Helical" evidence="8">
    <location>
        <begin position="62"/>
        <end position="83"/>
    </location>
</feature>
<dbReference type="PANTHER" id="PTHR24221:SF646">
    <property type="entry name" value="HAEMOLYSIN SECRETION ATP-BINDING PROTEIN"/>
    <property type="match status" value="1"/>
</dbReference>
<dbReference type="GO" id="GO:0034040">
    <property type="term" value="F:ATPase-coupled lipid transmembrane transporter activity"/>
    <property type="evidence" value="ECO:0007669"/>
    <property type="project" value="TreeGrafter"/>
</dbReference>
<dbReference type="InterPro" id="IPR011527">
    <property type="entry name" value="ABC1_TM_dom"/>
</dbReference>
<dbReference type="Proteomes" id="UP000824007">
    <property type="component" value="Unassembled WGS sequence"/>
</dbReference>
<evidence type="ECO:0000256" key="4">
    <source>
        <dbReference type="ARBA" id="ARBA00022840"/>
    </source>
</evidence>
<protein>
    <submittedName>
        <fullName evidence="11">ABC transporter ATP-binding protein/permease</fullName>
    </submittedName>
</protein>
<proteinExistence type="predicted"/>
<evidence type="ECO:0000313" key="12">
    <source>
        <dbReference type="Proteomes" id="UP000824007"/>
    </source>
</evidence>
<dbReference type="InterPro" id="IPR003439">
    <property type="entry name" value="ABC_transporter-like_ATP-bd"/>
</dbReference>
<dbReference type="InterPro" id="IPR036640">
    <property type="entry name" value="ABC1_TM_sf"/>
</dbReference>
<dbReference type="SUPFAM" id="SSF90123">
    <property type="entry name" value="ABC transporter transmembrane region"/>
    <property type="match status" value="1"/>
</dbReference>
<evidence type="ECO:0000256" key="8">
    <source>
        <dbReference type="SAM" id="Phobius"/>
    </source>
</evidence>
<feature type="domain" description="ABC transporter" evidence="9">
    <location>
        <begin position="354"/>
        <end position="594"/>
    </location>
</feature>
<evidence type="ECO:0000256" key="3">
    <source>
        <dbReference type="ARBA" id="ARBA00022741"/>
    </source>
</evidence>
<comment type="subcellular location">
    <subcellularLocation>
        <location evidence="1">Cell membrane</location>
        <topology evidence="1">Multi-pass membrane protein</topology>
    </subcellularLocation>
</comment>
<evidence type="ECO:0000313" key="11">
    <source>
        <dbReference type="EMBL" id="HIY59431.1"/>
    </source>
</evidence>
<sequence length="614" mass="69901">MKKYGIFSNYAYFLSRWWKADRKLFALTGADIGLNVLTAAGITLLSAWVVSLLERHLALENVLLTIGMAVAGYVLIQSAWEFYNVMASFRVRKAIVQHFSMGLVQKSLELSYERLEENGIQEERKMAQLAVLDGLEEFWYSTSQILVNALKLLVFGGVVASLNPVLILILTGICLIQLTGYKIAADYEQKTKEKLKGLNVTKEYIQNKAFDVSAAKDIRLYQMQDWLKAVFRRTNRQYTRIRSRIGVGYFLYNIVEQLLQLIREAVIYGYLIYQISQGLNASLAVLYLRSATEFTDRFYRLSICLPEIIRIQNWLADYRKYMEEENRRPENEGEPVPERKGYGRQEGAEEALEIEFRDVSFSYPGSRETVLSHLSFVIRAGEKLALVGLNGAGKTTIVKLICGFYSGYEGSIRINGRDLRSLDLEAYREKLAAVFQKTRLLSASVSENILCREDDGTEGEECERLLKSVELWGRVRTFPEGIHTVLGKDAKEGGVLLSGGEEQKLLLARLLHKRAGLCLLDEPTAALDALAENRVYEQYRKLTEGRTVLFISHRLASTQFCDRILFLEDGRVREEGTHEELLALGGGYSRLFEVQRKYYAAQERQEGGSPDEFL</sequence>
<dbReference type="SMART" id="SM00382">
    <property type="entry name" value="AAA"/>
    <property type="match status" value="1"/>
</dbReference>
<dbReference type="Gene3D" id="3.40.50.300">
    <property type="entry name" value="P-loop containing nucleotide triphosphate hydrolases"/>
    <property type="match status" value="1"/>
</dbReference>
<dbReference type="GO" id="GO:0005524">
    <property type="term" value="F:ATP binding"/>
    <property type="evidence" value="ECO:0007669"/>
    <property type="project" value="UniProtKB-KW"/>
</dbReference>
<gene>
    <name evidence="11" type="ORF">H9831_01925</name>
</gene>
<reference evidence="11" key="1">
    <citation type="journal article" date="2021" name="PeerJ">
        <title>Extensive microbial diversity within the chicken gut microbiome revealed by metagenomics and culture.</title>
        <authorList>
            <person name="Gilroy R."/>
            <person name="Ravi A."/>
            <person name="Getino M."/>
            <person name="Pursley I."/>
            <person name="Horton D.L."/>
            <person name="Alikhan N.F."/>
            <person name="Baker D."/>
            <person name="Gharbi K."/>
            <person name="Hall N."/>
            <person name="Watson M."/>
            <person name="Adriaenssens E.M."/>
            <person name="Foster-Nyarko E."/>
            <person name="Jarju S."/>
            <person name="Secka A."/>
            <person name="Antonio M."/>
            <person name="Oren A."/>
            <person name="Chaudhuri R.R."/>
            <person name="La Ragione R."/>
            <person name="Hildebrand F."/>
            <person name="Pallen M.J."/>
        </authorList>
    </citation>
    <scope>NUCLEOTIDE SEQUENCE</scope>
    <source>
        <strain evidence="11">ChiSxjej3B15-24422</strain>
    </source>
</reference>
<evidence type="ECO:0000259" key="9">
    <source>
        <dbReference type="PROSITE" id="PS50893"/>
    </source>
</evidence>
<keyword evidence="6 8" id="KW-0472">Membrane</keyword>
<evidence type="ECO:0000256" key="7">
    <source>
        <dbReference type="SAM" id="MobiDB-lite"/>
    </source>
</evidence>
<comment type="caution">
    <text evidence="11">The sequence shown here is derived from an EMBL/GenBank/DDBJ whole genome shotgun (WGS) entry which is preliminary data.</text>
</comment>